<dbReference type="InterPro" id="IPR002523">
    <property type="entry name" value="MgTranspt_CorA/ZnTranspt_ZntB"/>
</dbReference>
<dbReference type="PANTHER" id="PTHR46494:SF1">
    <property type="entry name" value="CORA FAMILY METAL ION TRANSPORTER (EUROFUNG)"/>
    <property type="match status" value="1"/>
</dbReference>
<evidence type="ECO:0000256" key="7">
    <source>
        <dbReference type="ARBA" id="ARBA00022989"/>
    </source>
</evidence>
<dbReference type="EMBL" id="CACRUO010000065">
    <property type="protein sequence ID" value="VYU54311.1"/>
    <property type="molecule type" value="Genomic_DNA"/>
</dbReference>
<dbReference type="Pfam" id="PF01544">
    <property type="entry name" value="CorA"/>
    <property type="match status" value="1"/>
</dbReference>
<evidence type="ECO:0000256" key="2">
    <source>
        <dbReference type="ARBA" id="ARBA00009765"/>
    </source>
</evidence>
<comment type="similarity">
    <text evidence="2">Belongs to the CorA metal ion transporter (MIT) (TC 1.A.35) family.</text>
</comment>
<dbReference type="GO" id="GO:0015095">
    <property type="term" value="F:magnesium ion transmembrane transporter activity"/>
    <property type="evidence" value="ECO:0007669"/>
    <property type="project" value="TreeGrafter"/>
</dbReference>
<sequence>MAIRCIYVTPDHEVIATDKVEEVPKESVFTWYDCIQPTKEETHFLATTFELNIQEITASIYTLRRPNLYHDAQNDVEHLLMHAIDGKDFEAEPLGITIDGNHVITVHDAELQTVTQLFDAVKTNKVKRDAGLIALKLLKGIVESYFSYVNAIEDQVFSFQYEEENRKQRRAFMKQVYEIRSEIIKLKRILLPMEQMVNAIQTLDIYDSGQDKARLYHQIYNHLKHQNATLESCEALTDDIKDNNQSYHSSRINSVINVLTIISSIFFPLSFLAGWYGMNFTNMPELHGQYNYFIFIAFSIIIVVVLLLIFKKKKWF</sequence>
<organism evidence="12">
    <name type="scientific">Staphylococcus simulans</name>
    <dbReference type="NCBI Taxonomy" id="1286"/>
    <lineage>
        <taxon>Bacteria</taxon>
        <taxon>Bacillati</taxon>
        <taxon>Bacillota</taxon>
        <taxon>Bacilli</taxon>
        <taxon>Bacillales</taxon>
        <taxon>Staphylococcaceae</taxon>
        <taxon>Staphylococcus</taxon>
    </lineage>
</organism>
<evidence type="ECO:0000256" key="9">
    <source>
        <dbReference type="ARBA" id="ARBA00023136"/>
    </source>
</evidence>
<evidence type="ECO:0000313" key="12">
    <source>
        <dbReference type="EMBL" id="VYU54311.1"/>
    </source>
</evidence>
<evidence type="ECO:0000256" key="8">
    <source>
        <dbReference type="ARBA" id="ARBA00023065"/>
    </source>
</evidence>
<dbReference type="GO" id="GO:0005886">
    <property type="term" value="C:plasma membrane"/>
    <property type="evidence" value="ECO:0007669"/>
    <property type="project" value="UniProtKB-SubCell"/>
</dbReference>
<gene>
    <name evidence="12" type="primary">corA_2</name>
    <name evidence="12" type="ORF">SSLFYP27_02599</name>
</gene>
<dbReference type="FunFam" id="1.20.58.340:FF:000004">
    <property type="entry name" value="Magnesium transport protein CorA"/>
    <property type="match status" value="1"/>
</dbReference>
<keyword evidence="7" id="KW-1133">Transmembrane helix</keyword>
<keyword evidence="5" id="KW-0812">Transmembrane</keyword>
<evidence type="ECO:0000256" key="4">
    <source>
        <dbReference type="ARBA" id="ARBA00022475"/>
    </source>
</evidence>
<proteinExistence type="inferred from homology"/>
<evidence type="ECO:0000256" key="11">
    <source>
        <dbReference type="ARBA" id="ARBA00045497"/>
    </source>
</evidence>
<dbReference type="AlphaFoldDB" id="A0A6N3FQG5"/>
<evidence type="ECO:0000256" key="3">
    <source>
        <dbReference type="ARBA" id="ARBA00022448"/>
    </source>
</evidence>
<dbReference type="GO" id="GO:0015087">
    <property type="term" value="F:cobalt ion transmembrane transporter activity"/>
    <property type="evidence" value="ECO:0007669"/>
    <property type="project" value="TreeGrafter"/>
</dbReference>
<comment type="function">
    <text evidence="11">Mediates influx of magnesium ions. Alternates between open and closed states. Activated by low cytoplasmic Mg(2+) levels. Inactive when cytoplasmic Mg(2+) levels are high.</text>
</comment>
<keyword evidence="3" id="KW-0813">Transport</keyword>
<comment type="catalytic activity">
    <reaction evidence="10">
        <text>Mg(2+)(in) = Mg(2+)(out)</text>
        <dbReference type="Rhea" id="RHEA:29827"/>
        <dbReference type="ChEBI" id="CHEBI:18420"/>
    </reaction>
</comment>
<dbReference type="InterPro" id="IPR045861">
    <property type="entry name" value="CorA_cytoplasmic_dom"/>
</dbReference>
<dbReference type="GO" id="GO:0000287">
    <property type="term" value="F:magnesium ion binding"/>
    <property type="evidence" value="ECO:0007669"/>
    <property type="project" value="TreeGrafter"/>
</dbReference>
<keyword evidence="6" id="KW-0460">Magnesium</keyword>
<comment type="subcellular location">
    <subcellularLocation>
        <location evidence="1">Cell membrane</location>
        <topology evidence="1">Multi-pass membrane protein</topology>
    </subcellularLocation>
</comment>
<dbReference type="SUPFAM" id="SSF144083">
    <property type="entry name" value="Magnesium transport protein CorA, transmembrane region"/>
    <property type="match status" value="1"/>
</dbReference>
<keyword evidence="4" id="KW-1003">Cell membrane</keyword>
<name>A0A6N3FQG5_STASI</name>
<evidence type="ECO:0000256" key="6">
    <source>
        <dbReference type="ARBA" id="ARBA00022842"/>
    </source>
</evidence>
<protein>
    <submittedName>
        <fullName evidence="12">Magnesium transport protein CorA</fullName>
    </submittedName>
</protein>
<evidence type="ECO:0000256" key="5">
    <source>
        <dbReference type="ARBA" id="ARBA00022692"/>
    </source>
</evidence>
<dbReference type="Gene3D" id="3.30.460.20">
    <property type="entry name" value="CorA soluble domain-like"/>
    <property type="match status" value="1"/>
</dbReference>
<reference evidence="12" key="1">
    <citation type="submission" date="2019-11" db="EMBL/GenBank/DDBJ databases">
        <authorList>
            <person name="Feng L."/>
        </authorList>
    </citation>
    <scope>NUCLEOTIDE SEQUENCE</scope>
    <source>
        <strain evidence="12">SsimulansLFYP27</strain>
    </source>
</reference>
<keyword evidence="9" id="KW-0472">Membrane</keyword>
<keyword evidence="8" id="KW-0406">Ion transport</keyword>
<dbReference type="InterPro" id="IPR045863">
    <property type="entry name" value="CorA_TM1_TM2"/>
</dbReference>
<dbReference type="PANTHER" id="PTHR46494">
    <property type="entry name" value="CORA FAMILY METAL ION TRANSPORTER (EUROFUNG)"/>
    <property type="match status" value="1"/>
</dbReference>
<evidence type="ECO:0000256" key="1">
    <source>
        <dbReference type="ARBA" id="ARBA00004651"/>
    </source>
</evidence>
<dbReference type="Gene3D" id="1.20.58.340">
    <property type="entry name" value="Magnesium transport protein CorA, transmembrane region"/>
    <property type="match status" value="2"/>
</dbReference>
<dbReference type="SUPFAM" id="SSF143865">
    <property type="entry name" value="CorA soluble domain-like"/>
    <property type="match status" value="1"/>
</dbReference>
<evidence type="ECO:0000256" key="10">
    <source>
        <dbReference type="ARBA" id="ARBA00034269"/>
    </source>
</evidence>
<dbReference type="GO" id="GO:0050897">
    <property type="term" value="F:cobalt ion binding"/>
    <property type="evidence" value="ECO:0007669"/>
    <property type="project" value="TreeGrafter"/>
</dbReference>
<dbReference type="RefSeq" id="WP_002480223.1">
    <property type="nucleotide sequence ID" value="NZ_CACRUO010000065.1"/>
</dbReference>
<accession>A0A6N3FQG5</accession>